<feature type="transmembrane region" description="Helical" evidence="1">
    <location>
        <begin position="143"/>
        <end position="172"/>
    </location>
</feature>
<reference evidence="3 5" key="2">
    <citation type="submission" date="2023-03" db="EMBL/GenBank/DDBJ databases">
        <title>Bacillus Genome Sequencing.</title>
        <authorList>
            <person name="Dunlap C."/>
        </authorList>
    </citation>
    <scope>NUCLEOTIDE SEQUENCE [LARGE SCALE GENOMIC DNA]</scope>
    <source>
        <strain evidence="3 5">NRS-38</strain>
    </source>
</reference>
<reference evidence="2 4" key="1">
    <citation type="submission" date="2023-01" db="EMBL/GenBank/DDBJ databases">
        <title>Genome-based reclassification of Anoxybacillus geothermalis as a later heterotypic synonym of Anoxybacillus rupiensis.</title>
        <authorList>
            <person name="Inan Bektas K."/>
            <person name="Canakci S."/>
            <person name="Belduz A.A."/>
            <person name="Guler H.H."/>
        </authorList>
    </citation>
    <scope>NUCLEOTIDE SEQUENCE [LARGE SCALE GENOMIC DNA]</scope>
    <source>
        <strain evidence="2 4">DSM 17127</strain>
    </source>
</reference>
<proteinExistence type="predicted"/>
<dbReference type="RefSeq" id="WP_159719703.1">
    <property type="nucleotide sequence ID" value="NZ_JAGUQN010000042.1"/>
</dbReference>
<dbReference type="Proteomes" id="UP001339962">
    <property type="component" value="Unassembled WGS sequence"/>
</dbReference>
<keyword evidence="1" id="KW-0812">Transmembrane</keyword>
<keyword evidence="4" id="KW-1185">Reference proteome</keyword>
<comment type="caution">
    <text evidence="3">The sequence shown here is derived from an EMBL/GenBank/DDBJ whole genome shotgun (WGS) entry which is preliminary data.</text>
</comment>
<keyword evidence="1" id="KW-0472">Membrane</keyword>
<evidence type="ECO:0000313" key="4">
    <source>
        <dbReference type="Proteomes" id="UP001213979"/>
    </source>
</evidence>
<feature type="transmembrane region" description="Helical" evidence="1">
    <location>
        <begin position="23"/>
        <end position="49"/>
    </location>
</feature>
<dbReference type="EMBL" id="JAQOTG010000016">
    <property type="protein sequence ID" value="MDE8564992.1"/>
    <property type="molecule type" value="Genomic_DNA"/>
</dbReference>
<feature type="transmembrane region" description="Helical" evidence="1">
    <location>
        <begin position="178"/>
        <end position="196"/>
    </location>
</feature>
<keyword evidence="1" id="KW-1133">Transmembrane helix</keyword>
<dbReference type="Proteomes" id="UP001213979">
    <property type="component" value="Unassembled WGS sequence"/>
</dbReference>
<dbReference type="AlphaFoldDB" id="A0ABD5IW24"/>
<dbReference type="Pfam" id="PF04854">
    <property type="entry name" value="DUF624"/>
    <property type="match status" value="1"/>
</dbReference>
<organism evidence="3 5">
    <name type="scientific">Anoxybacteroides rupiense</name>
    <dbReference type="NCBI Taxonomy" id="311460"/>
    <lineage>
        <taxon>Bacteria</taxon>
        <taxon>Bacillati</taxon>
        <taxon>Bacillota</taxon>
        <taxon>Bacilli</taxon>
        <taxon>Bacillales</taxon>
        <taxon>Anoxybacillaceae</taxon>
        <taxon>Anoxybacteroides</taxon>
    </lineage>
</organism>
<gene>
    <name evidence="3" type="ORF">P9850_06955</name>
    <name evidence="2" type="ORF">PNH38_14115</name>
</gene>
<dbReference type="EMBL" id="JARTLI010000008">
    <property type="protein sequence ID" value="MED5051601.1"/>
    <property type="molecule type" value="Genomic_DNA"/>
</dbReference>
<dbReference type="InterPro" id="IPR006938">
    <property type="entry name" value="DUF624"/>
</dbReference>
<evidence type="ECO:0000313" key="5">
    <source>
        <dbReference type="Proteomes" id="UP001339962"/>
    </source>
</evidence>
<feature type="transmembrane region" description="Helical" evidence="1">
    <location>
        <begin position="110"/>
        <end position="131"/>
    </location>
</feature>
<evidence type="ECO:0000313" key="3">
    <source>
        <dbReference type="EMBL" id="MED5051601.1"/>
    </source>
</evidence>
<evidence type="ECO:0000256" key="1">
    <source>
        <dbReference type="SAM" id="Phobius"/>
    </source>
</evidence>
<sequence>MNRREDWLYSACDWIVKLAYLNLLWICFSCIGMIVAGVAPASVALFTVVRKWMMGKMDFPVFRTFFATYKKEFLPSNMIGLLLGGTAYILYIDFWFIVNAEEWMQTIFSLFFFIALIFYVITAVYIFPVYVHYQLRFRQYMKCAFFIGIANPFITLAMLTGIILLTIFFLYVPSFLPFFGASAFSLVLMSGALWSFQKNSRKSESNSSFAK</sequence>
<accession>A0ABD5IW24</accession>
<evidence type="ECO:0000313" key="2">
    <source>
        <dbReference type="EMBL" id="MDE8564992.1"/>
    </source>
</evidence>
<protein>
    <submittedName>
        <fullName evidence="3">YesL family protein</fullName>
    </submittedName>
</protein>
<name>A0ABD5IW24_9BACL</name>
<feature type="transmembrane region" description="Helical" evidence="1">
    <location>
        <begin position="79"/>
        <end position="98"/>
    </location>
</feature>